<name>A0A1W2ERC0_9BACT</name>
<dbReference type="CDD" id="cd16345">
    <property type="entry name" value="LMWP_ArsC"/>
    <property type="match status" value="1"/>
</dbReference>
<dbReference type="RefSeq" id="WP_084071796.1">
    <property type="nucleotide sequence ID" value="NZ_FWXY01000040.1"/>
</dbReference>
<reference evidence="3 4" key="1">
    <citation type="submission" date="2017-04" db="EMBL/GenBank/DDBJ databases">
        <authorList>
            <person name="Afonso C.L."/>
            <person name="Miller P.J."/>
            <person name="Scott M.A."/>
            <person name="Spackman E."/>
            <person name="Goraichik I."/>
            <person name="Dimitrov K.M."/>
            <person name="Suarez D.L."/>
            <person name="Swayne D.E."/>
        </authorList>
    </citation>
    <scope>NUCLEOTIDE SEQUENCE [LARGE SCALE GENOMIC DNA]</scope>
    <source>
        <strain evidence="3 4">DSM 3385</strain>
    </source>
</reference>
<protein>
    <submittedName>
        <fullName evidence="3">Protein tyrosine phosphatase</fullName>
    </submittedName>
</protein>
<dbReference type="STRING" id="1121400.SAMN02746065_14020"/>
<feature type="domain" description="Phosphotyrosine protein phosphatase I" evidence="2">
    <location>
        <begin position="5"/>
        <end position="145"/>
    </location>
</feature>
<dbReference type="AlphaFoldDB" id="A0A1W2ERC0"/>
<dbReference type="PANTHER" id="PTHR43428">
    <property type="entry name" value="ARSENATE REDUCTASE"/>
    <property type="match status" value="1"/>
</dbReference>
<dbReference type="Gene3D" id="3.40.50.2300">
    <property type="match status" value="1"/>
</dbReference>
<dbReference type="InterPro" id="IPR036196">
    <property type="entry name" value="Ptyr_pPase_sf"/>
</dbReference>
<dbReference type="GO" id="GO:0046685">
    <property type="term" value="P:response to arsenic-containing substance"/>
    <property type="evidence" value="ECO:0007669"/>
    <property type="project" value="UniProtKB-KW"/>
</dbReference>
<keyword evidence="4" id="KW-1185">Reference proteome</keyword>
<gene>
    <name evidence="3" type="ORF">SAMN02746065_14020</name>
</gene>
<dbReference type="Pfam" id="PF01451">
    <property type="entry name" value="LMWPc"/>
    <property type="match status" value="1"/>
</dbReference>
<evidence type="ECO:0000256" key="1">
    <source>
        <dbReference type="ARBA" id="ARBA00022849"/>
    </source>
</evidence>
<dbReference type="Proteomes" id="UP000192418">
    <property type="component" value="Unassembled WGS sequence"/>
</dbReference>
<sequence>MSEKFKLLFLCTGNSCRSQMAEGWTRKLKGDRIEVYSAGVETHGLNPNAVKVMAEAGVDIANRKSKLVDEFRDTELDAVITVCGNAHETCPYFPPRCKVIHVGFDDPPKMAQALAAKGENEERQLDCYRKIRDEIRTFVEKLPENINNRIV</sequence>
<dbReference type="EMBL" id="FWXY01000040">
    <property type="protein sequence ID" value="SMD12277.1"/>
    <property type="molecule type" value="Genomic_DNA"/>
</dbReference>
<organism evidence="3 4">
    <name type="scientific">Desulfocicer vacuolatum DSM 3385</name>
    <dbReference type="NCBI Taxonomy" id="1121400"/>
    <lineage>
        <taxon>Bacteria</taxon>
        <taxon>Pseudomonadati</taxon>
        <taxon>Thermodesulfobacteriota</taxon>
        <taxon>Desulfobacteria</taxon>
        <taxon>Desulfobacterales</taxon>
        <taxon>Desulfobacteraceae</taxon>
        <taxon>Desulfocicer</taxon>
    </lineage>
</organism>
<accession>A0A1W2ERC0</accession>
<evidence type="ECO:0000259" key="2">
    <source>
        <dbReference type="SMART" id="SM00226"/>
    </source>
</evidence>
<dbReference type="PANTHER" id="PTHR43428:SF1">
    <property type="entry name" value="ARSENATE REDUCTASE"/>
    <property type="match status" value="1"/>
</dbReference>
<dbReference type="InterPro" id="IPR023485">
    <property type="entry name" value="Ptyr_pPase"/>
</dbReference>
<dbReference type="SUPFAM" id="SSF52788">
    <property type="entry name" value="Phosphotyrosine protein phosphatases I"/>
    <property type="match status" value="1"/>
</dbReference>
<dbReference type="OrthoDB" id="9784339at2"/>
<evidence type="ECO:0000313" key="4">
    <source>
        <dbReference type="Proteomes" id="UP000192418"/>
    </source>
</evidence>
<keyword evidence="1" id="KW-0059">Arsenical resistance</keyword>
<dbReference type="SMART" id="SM00226">
    <property type="entry name" value="LMWPc"/>
    <property type="match status" value="1"/>
</dbReference>
<evidence type="ECO:0000313" key="3">
    <source>
        <dbReference type="EMBL" id="SMD12277.1"/>
    </source>
</evidence>
<proteinExistence type="predicted"/>